<organism evidence="6 7">
    <name type="scientific">Methylocaldum marinum</name>
    <dbReference type="NCBI Taxonomy" id="1432792"/>
    <lineage>
        <taxon>Bacteria</taxon>
        <taxon>Pseudomonadati</taxon>
        <taxon>Pseudomonadota</taxon>
        <taxon>Gammaproteobacteria</taxon>
        <taxon>Methylococcales</taxon>
        <taxon>Methylococcaceae</taxon>
        <taxon>Methylocaldum</taxon>
    </lineage>
</organism>
<comment type="similarity">
    <text evidence="1">Belongs to the membrane fusion protein (MFP) (TC 8.A.1) family.</text>
</comment>
<dbReference type="Pfam" id="PF25919">
    <property type="entry name" value="BSH_CusB"/>
    <property type="match status" value="1"/>
</dbReference>
<feature type="domain" description="CusB-like barrel-sandwich hybrid" evidence="3">
    <location>
        <begin position="16"/>
        <end position="146"/>
    </location>
</feature>
<dbReference type="NCBIfam" id="TIGR01730">
    <property type="entry name" value="RND_mfp"/>
    <property type="match status" value="1"/>
</dbReference>
<keyword evidence="7" id="KW-1185">Reference proteome</keyword>
<evidence type="ECO:0000259" key="3">
    <source>
        <dbReference type="Pfam" id="PF25919"/>
    </source>
</evidence>
<dbReference type="PANTHER" id="PTHR30097">
    <property type="entry name" value="CATION EFFLUX SYSTEM PROTEIN CUSB"/>
    <property type="match status" value="1"/>
</dbReference>
<dbReference type="KEGG" id="mmai:sS8_2847"/>
<dbReference type="Gene3D" id="2.40.30.170">
    <property type="match status" value="1"/>
</dbReference>
<dbReference type="Pfam" id="PF25954">
    <property type="entry name" value="Beta-barrel_RND_2"/>
    <property type="match status" value="1"/>
</dbReference>
<dbReference type="GO" id="GO:0016020">
    <property type="term" value="C:membrane"/>
    <property type="evidence" value="ECO:0007669"/>
    <property type="project" value="InterPro"/>
</dbReference>
<dbReference type="FunFam" id="2.40.30.170:FF:000010">
    <property type="entry name" value="Efflux RND transporter periplasmic adaptor subunit"/>
    <property type="match status" value="1"/>
</dbReference>
<dbReference type="GO" id="GO:0046914">
    <property type="term" value="F:transition metal ion binding"/>
    <property type="evidence" value="ECO:0007669"/>
    <property type="project" value="TreeGrafter"/>
</dbReference>
<evidence type="ECO:0000313" key="6">
    <source>
        <dbReference type="EMBL" id="BBA34792.1"/>
    </source>
</evidence>
<evidence type="ECO:0000259" key="4">
    <source>
        <dbReference type="Pfam" id="PF25954"/>
    </source>
</evidence>
<gene>
    <name evidence="6" type="ORF">sS8_2847</name>
</gene>
<dbReference type="InterPro" id="IPR051909">
    <property type="entry name" value="MFP_Cation_Efflux"/>
</dbReference>
<dbReference type="Gene3D" id="6.10.140.730">
    <property type="match status" value="1"/>
</dbReference>
<dbReference type="InterPro" id="IPR006143">
    <property type="entry name" value="RND_pump_MFP"/>
</dbReference>
<dbReference type="AlphaFoldDB" id="A0A250KT97"/>
<dbReference type="InterPro" id="IPR058649">
    <property type="entry name" value="CzcB_C"/>
</dbReference>
<evidence type="ECO:0000256" key="2">
    <source>
        <dbReference type="ARBA" id="ARBA00022448"/>
    </source>
</evidence>
<evidence type="ECO:0000259" key="5">
    <source>
        <dbReference type="Pfam" id="PF25975"/>
    </source>
</evidence>
<evidence type="ECO:0000256" key="1">
    <source>
        <dbReference type="ARBA" id="ARBA00009477"/>
    </source>
</evidence>
<dbReference type="PANTHER" id="PTHR30097:SF15">
    <property type="entry name" value="CATION EFFLUX SYSTEM PROTEIN CUSB"/>
    <property type="match status" value="1"/>
</dbReference>
<evidence type="ECO:0000313" key="7">
    <source>
        <dbReference type="Proteomes" id="UP000266313"/>
    </source>
</evidence>
<dbReference type="GO" id="GO:0022857">
    <property type="term" value="F:transmembrane transporter activity"/>
    <property type="evidence" value="ECO:0007669"/>
    <property type="project" value="InterPro"/>
</dbReference>
<dbReference type="Gene3D" id="2.40.50.100">
    <property type="match status" value="1"/>
</dbReference>
<dbReference type="SUPFAM" id="SSF111369">
    <property type="entry name" value="HlyD-like secretion proteins"/>
    <property type="match status" value="1"/>
</dbReference>
<accession>A0A250KT97</accession>
<dbReference type="Pfam" id="PF25975">
    <property type="entry name" value="CzcB_C"/>
    <property type="match status" value="1"/>
</dbReference>
<sequence>MIRTVGRVEIDERKLANVNIKIEGWIDRLRVSATGDRVKQGEELFTLYSPDLVASQQEYLLALQSVRDLGNSEFPEIAEDARSMLEVTRRRLLLWDITEDHIEDLERSGEVLKTLPIHAPISGTVMERKAVAGMYVKPGDPLYTIADLSSIWILGDIYEYELGLIKVGQTADVTLSYDPAVHFQARVDFIYPTIDPRSRTAKVRFTLANPEEKLKPDMYASVELNIPLGERLAVPKDAVLETGERKIVFIHHGGGKLEWRNVTTGVRGAEWIEITRGLHPGDHIVTSANFLIDSESQLEAAVGGMNGSKD</sequence>
<feature type="domain" description="CusB-like beta-barrel" evidence="4">
    <location>
        <begin position="150"/>
        <end position="225"/>
    </location>
</feature>
<feature type="domain" description="CzcB-like C-terminal circularly permuted SH3-like" evidence="5">
    <location>
        <begin position="232"/>
        <end position="292"/>
    </location>
</feature>
<name>A0A250KT97_9GAMM</name>
<dbReference type="Gene3D" id="2.40.420.20">
    <property type="match status" value="1"/>
</dbReference>
<dbReference type="GO" id="GO:0015679">
    <property type="term" value="P:plasma membrane copper ion transport"/>
    <property type="evidence" value="ECO:0007669"/>
    <property type="project" value="TreeGrafter"/>
</dbReference>
<dbReference type="GO" id="GO:0030288">
    <property type="term" value="C:outer membrane-bounded periplasmic space"/>
    <property type="evidence" value="ECO:0007669"/>
    <property type="project" value="TreeGrafter"/>
</dbReference>
<dbReference type="InterPro" id="IPR058790">
    <property type="entry name" value="BSH_CusB"/>
</dbReference>
<dbReference type="EMBL" id="AP017928">
    <property type="protein sequence ID" value="BBA34792.1"/>
    <property type="molecule type" value="Genomic_DNA"/>
</dbReference>
<reference evidence="6 7" key="1">
    <citation type="submission" date="2016-12" db="EMBL/GenBank/DDBJ databases">
        <title>Genome sequencing of Methylocaldum marinum.</title>
        <authorList>
            <person name="Takeuchi M."/>
            <person name="Kamagata Y."/>
            <person name="Hiraoka S."/>
            <person name="Oshima K."/>
            <person name="Hattori M."/>
            <person name="Iwasaki W."/>
        </authorList>
    </citation>
    <scope>NUCLEOTIDE SEQUENCE [LARGE SCALE GENOMIC DNA]</scope>
    <source>
        <strain evidence="6 7">S8</strain>
    </source>
</reference>
<proteinExistence type="inferred from homology"/>
<dbReference type="InterPro" id="IPR058792">
    <property type="entry name" value="Beta-barrel_RND_2"/>
</dbReference>
<dbReference type="GO" id="GO:0060003">
    <property type="term" value="P:copper ion export"/>
    <property type="evidence" value="ECO:0007669"/>
    <property type="project" value="TreeGrafter"/>
</dbReference>
<dbReference type="Proteomes" id="UP000266313">
    <property type="component" value="Chromosome"/>
</dbReference>
<keyword evidence="2" id="KW-0813">Transport</keyword>
<protein>
    <submittedName>
        <fullName evidence="6">Chemiosmotic efflux system B protein B</fullName>
    </submittedName>
</protein>